<evidence type="ECO:0000313" key="2">
    <source>
        <dbReference type="Proteomes" id="UP000499080"/>
    </source>
</evidence>
<organism evidence="1 2">
    <name type="scientific">Araneus ventricosus</name>
    <name type="common">Orbweaver spider</name>
    <name type="synonym">Epeira ventricosa</name>
    <dbReference type="NCBI Taxonomy" id="182803"/>
    <lineage>
        <taxon>Eukaryota</taxon>
        <taxon>Metazoa</taxon>
        <taxon>Ecdysozoa</taxon>
        <taxon>Arthropoda</taxon>
        <taxon>Chelicerata</taxon>
        <taxon>Arachnida</taxon>
        <taxon>Araneae</taxon>
        <taxon>Araneomorphae</taxon>
        <taxon>Entelegynae</taxon>
        <taxon>Araneoidea</taxon>
        <taxon>Araneidae</taxon>
        <taxon>Araneus</taxon>
    </lineage>
</organism>
<reference evidence="1 2" key="1">
    <citation type="journal article" date="2019" name="Sci. Rep.">
        <title>Orb-weaving spider Araneus ventricosus genome elucidates the spidroin gene catalogue.</title>
        <authorList>
            <person name="Kono N."/>
            <person name="Nakamura H."/>
            <person name="Ohtoshi R."/>
            <person name="Moran D.A.P."/>
            <person name="Shinohara A."/>
            <person name="Yoshida Y."/>
            <person name="Fujiwara M."/>
            <person name="Mori M."/>
            <person name="Tomita M."/>
            <person name="Arakawa K."/>
        </authorList>
    </citation>
    <scope>NUCLEOTIDE SEQUENCE [LARGE SCALE GENOMIC DNA]</scope>
</reference>
<accession>A0A4Y2W5L3</accession>
<dbReference type="Proteomes" id="UP000499080">
    <property type="component" value="Unassembled WGS sequence"/>
</dbReference>
<comment type="caution">
    <text evidence="1">The sequence shown here is derived from an EMBL/GenBank/DDBJ whole genome shotgun (WGS) entry which is preliminary data.</text>
</comment>
<dbReference type="EMBL" id="BGPR01054707">
    <property type="protein sequence ID" value="GBO31420.1"/>
    <property type="molecule type" value="Genomic_DNA"/>
</dbReference>
<keyword evidence="2" id="KW-1185">Reference proteome</keyword>
<dbReference type="AlphaFoldDB" id="A0A4Y2W5L3"/>
<protein>
    <submittedName>
        <fullName evidence="1">Uncharacterized protein</fullName>
    </submittedName>
</protein>
<name>A0A4Y2W5L3_ARAVE</name>
<proteinExistence type="predicted"/>
<sequence length="77" mass="8236">MFDFLHGNEKSDSCVLGCPVSTNCVPQTCCGSIKDGKSDAPMKQLGISSLKNGALDNVSMKGVYRTYDSSNGQEEKL</sequence>
<gene>
    <name evidence="1" type="ORF">AVEN_99538_1</name>
</gene>
<evidence type="ECO:0000313" key="1">
    <source>
        <dbReference type="EMBL" id="GBO31420.1"/>
    </source>
</evidence>